<proteinExistence type="predicted"/>
<protein>
    <recommendedName>
        <fullName evidence="7">EXS domain-containing protein</fullName>
    </recommendedName>
</protein>
<comment type="subcellular location">
    <subcellularLocation>
        <location evidence="1">Membrane</location>
        <topology evidence="1">Multi-pass membrane protein</topology>
    </subcellularLocation>
</comment>
<accession>A0A8H3A5M4</accession>
<dbReference type="Pfam" id="PF07173">
    <property type="entry name" value="GRDP-like"/>
    <property type="match status" value="1"/>
</dbReference>
<comment type="caution">
    <text evidence="8">The sequence shown here is derived from an EMBL/GenBank/DDBJ whole genome shotgun (WGS) entry which is preliminary data.</text>
</comment>
<feature type="region of interest" description="Disordered" evidence="5">
    <location>
        <begin position="1"/>
        <end position="31"/>
    </location>
</feature>
<keyword evidence="4 6" id="KW-0472">Membrane</keyword>
<evidence type="ECO:0000259" key="7">
    <source>
        <dbReference type="PROSITE" id="PS51380"/>
    </source>
</evidence>
<dbReference type="AlphaFoldDB" id="A0A8H3A5M4"/>
<keyword evidence="3 6" id="KW-1133">Transmembrane helix</keyword>
<dbReference type="GO" id="GO:0005737">
    <property type="term" value="C:cytoplasm"/>
    <property type="evidence" value="ECO:0007669"/>
    <property type="project" value="TreeGrafter"/>
</dbReference>
<evidence type="ECO:0000256" key="1">
    <source>
        <dbReference type="ARBA" id="ARBA00004141"/>
    </source>
</evidence>
<feature type="compositionally biased region" description="Polar residues" evidence="5">
    <location>
        <begin position="10"/>
        <end position="19"/>
    </location>
</feature>
<keyword evidence="2 6" id="KW-0812">Transmembrane</keyword>
<feature type="domain" description="EXS" evidence="7">
    <location>
        <begin position="875"/>
        <end position="1149"/>
    </location>
</feature>
<gene>
    <name evidence="8" type="ORF">RDB_LOCUS19020</name>
</gene>
<sequence length="1170" mass="131511">MAHGPPAYHESTSPTQTVTREPPSYEPDPALPLPTTFKIGKSYTPPLISVSSIRNHLLLLSCFSTLKQNVQDAPPSLPVELDPEVKWAIYLLRADYRFGVWIDKVVNRSERQRGEVTELTDAEIPPIDVLLLLHAYLLNPVAYYEDSDSRYPGLKLIGGFPLNRVGSRMRKEETQVYYTPTLFQIEEWELRTQEPFELPLSTTLSDTITLACPMCSNPDLTAPWLMEPTLVDLGDTTAVGKGYAQSGFAVECQACGEVVTKATLRAERFVREFVRVRDQIRREKDVWFVNSLINPHTYKPSPSLASSFTKLCVEGIHDLDENPQLSAHIALGSYFDWSLSEAQRLIEAGFKRKGSTRAWMGDSISRLFRAFRHNSSVSVDLPGAALRQQKFTSQILSLGNSVSLTDLITQYHTFLDLCAHHPGKALVPTLVIDLGWHTHMLSGEEYRDDCWRLFEKMVGHEDKVEEGKLASSFEETARLWKSRFGDNYSTCGCIPAPPKPSSTLKFWKKSTLNFDEKPETHPTEHNSIVAINPKKGVADHRRVRAGSVSVLKDRTGFVVGEEHEHAFIGDYANADGKPFSSLGVQGWDIDCIRQPFVVDSNEDRGDCCVVRRTNLVFYDFPHVCDWRGSDWDSGELHDPGGSGCCVRGDVVSVGMLLCVSLYTMNNPEDAPFHVDLPVFHSSFPLPYRVFLLVGLGVLFWATNLHVLHLLGIDTIWVLDLRRDKIQSSSPPTPLPTARAPHIPYDLFSLEAINLYKSVYKIFVVYAAWVGIGWVYFRLITAGDAEAMDMYKILPALTGIGLVVGLVCPLDVLMKRERVRFLRSLWRCLSSPSSNPVYFSDVILADVFTSFAKVIADVWISICMMLPKGTLLRAKTVGGMTDFLVPVMMALPYAIRFRQCMMEYIGSQRKSGRALANAVKYATAFPVIFLSVAQRTLPTGSLDAKPEGEISSSGYFDNKIFKLWLLAVVVNSVYSFWWDVTNDWGLTLLKPSTWPAQHAAMLPRSPLLRPPRSARSSPPLILLSRTNSSTALSTAGSTYSDTDGNMRERMPHPFGLRDNLLFRDSLVYYLVIFLNLFLRFTWSLKLSTHLDTVEELESSVFLIEALEVTRRWVWVFFRVEWEAIKKEQAGDVSARTRPSYISTEAIEFDLMGSSRGPSRSLTPDPLIKIGS</sequence>
<dbReference type="PANTHER" id="PTHR10783">
    <property type="entry name" value="XENOTROPIC AND POLYTROPIC RETROVIRUS RECEPTOR 1-RELATED"/>
    <property type="match status" value="1"/>
</dbReference>
<evidence type="ECO:0000313" key="8">
    <source>
        <dbReference type="EMBL" id="CAE6406974.1"/>
    </source>
</evidence>
<evidence type="ECO:0000256" key="5">
    <source>
        <dbReference type="SAM" id="MobiDB-lite"/>
    </source>
</evidence>
<dbReference type="GO" id="GO:0016020">
    <property type="term" value="C:membrane"/>
    <property type="evidence" value="ECO:0007669"/>
    <property type="project" value="UniProtKB-SubCell"/>
</dbReference>
<feature type="transmembrane region" description="Helical" evidence="6">
    <location>
        <begin position="1065"/>
        <end position="1081"/>
    </location>
</feature>
<reference evidence="8" key="1">
    <citation type="submission" date="2021-01" db="EMBL/GenBank/DDBJ databases">
        <authorList>
            <person name="Kaushik A."/>
        </authorList>
    </citation>
    <scope>NUCLEOTIDE SEQUENCE</scope>
    <source>
        <strain evidence="8">AG3-1AP</strain>
    </source>
</reference>
<evidence type="ECO:0000256" key="3">
    <source>
        <dbReference type="ARBA" id="ARBA00022989"/>
    </source>
</evidence>
<dbReference type="Pfam" id="PF03124">
    <property type="entry name" value="EXS"/>
    <property type="match status" value="1"/>
</dbReference>
<feature type="transmembrane region" description="Helical" evidence="6">
    <location>
        <begin position="792"/>
        <end position="813"/>
    </location>
</feature>
<dbReference type="InterPro" id="IPR009836">
    <property type="entry name" value="GRDP-like"/>
</dbReference>
<feature type="transmembrane region" description="Helical" evidence="6">
    <location>
        <begin position="689"/>
        <end position="718"/>
    </location>
</feature>
<evidence type="ECO:0000256" key="6">
    <source>
        <dbReference type="SAM" id="Phobius"/>
    </source>
</evidence>
<feature type="transmembrane region" description="Helical" evidence="6">
    <location>
        <begin position="959"/>
        <end position="977"/>
    </location>
</feature>
<dbReference type="PROSITE" id="PS51380">
    <property type="entry name" value="EXS"/>
    <property type="match status" value="1"/>
</dbReference>
<organism evidence="8 9">
    <name type="scientific">Rhizoctonia solani</name>
    <dbReference type="NCBI Taxonomy" id="456999"/>
    <lineage>
        <taxon>Eukaryota</taxon>
        <taxon>Fungi</taxon>
        <taxon>Dikarya</taxon>
        <taxon>Basidiomycota</taxon>
        <taxon>Agaricomycotina</taxon>
        <taxon>Agaricomycetes</taxon>
        <taxon>Cantharellales</taxon>
        <taxon>Ceratobasidiaceae</taxon>
        <taxon>Rhizoctonia</taxon>
    </lineage>
</organism>
<evidence type="ECO:0000256" key="4">
    <source>
        <dbReference type="ARBA" id="ARBA00023136"/>
    </source>
</evidence>
<dbReference type="PANTHER" id="PTHR10783:SF46">
    <property type="entry name" value="PROTEIN ERD1 HOMOLOG 2"/>
    <property type="match status" value="1"/>
</dbReference>
<feature type="transmembrane region" description="Helical" evidence="6">
    <location>
        <begin position="762"/>
        <end position="780"/>
    </location>
</feature>
<name>A0A8H3A5M4_9AGAM</name>
<evidence type="ECO:0000256" key="2">
    <source>
        <dbReference type="ARBA" id="ARBA00022692"/>
    </source>
</evidence>
<dbReference type="InterPro" id="IPR004342">
    <property type="entry name" value="EXS_C"/>
</dbReference>
<dbReference type="EMBL" id="CAJMWV010000610">
    <property type="protein sequence ID" value="CAE6406974.1"/>
    <property type="molecule type" value="Genomic_DNA"/>
</dbReference>
<evidence type="ECO:0000313" key="9">
    <source>
        <dbReference type="Proteomes" id="UP000663831"/>
    </source>
</evidence>
<dbReference type="Proteomes" id="UP000663831">
    <property type="component" value="Unassembled WGS sequence"/>
</dbReference>